<comment type="caution">
    <text evidence="4">The sequence shown here is derived from an EMBL/GenBank/DDBJ whole genome shotgun (WGS) entry which is preliminary data.</text>
</comment>
<evidence type="ECO:0000259" key="2">
    <source>
        <dbReference type="Pfam" id="PF00675"/>
    </source>
</evidence>
<dbReference type="Gene3D" id="3.30.830.10">
    <property type="entry name" value="Metalloenzyme, LuxS/M16 peptidase-like"/>
    <property type="match status" value="2"/>
</dbReference>
<evidence type="ECO:0000259" key="3">
    <source>
        <dbReference type="Pfam" id="PF05193"/>
    </source>
</evidence>
<evidence type="ECO:0000313" key="4">
    <source>
        <dbReference type="EMBL" id="GGC95521.1"/>
    </source>
</evidence>
<accession>A0ABQ1PEE7</accession>
<dbReference type="Pfam" id="PF05193">
    <property type="entry name" value="Peptidase_M16_C"/>
    <property type="match status" value="1"/>
</dbReference>
<name>A0ABQ1PEE7_9GAMM</name>
<dbReference type="SUPFAM" id="SSF63411">
    <property type="entry name" value="LuxS/MPP-like metallohydrolase"/>
    <property type="match status" value="2"/>
</dbReference>
<gene>
    <name evidence="4" type="ORF">GCM10007418_13840</name>
</gene>
<reference evidence="5" key="1">
    <citation type="journal article" date="2019" name="Int. J. Syst. Evol. Microbiol.">
        <title>The Global Catalogue of Microorganisms (GCM) 10K type strain sequencing project: providing services to taxonomists for standard genome sequencing and annotation.</title>
        <authorList>
            <consortium name="The Broad Institute Genomics Platform"/>
            <consortium name="The Broad Institute Genome Sequencing Center for Infectious Disease"/>
            <person name="Wu L."/>
            <person name="Ma J."/>
        </authorList>
    </citation>
    <scope>NUCLEOTIDE SEQUENCE [LARGE SCALE GENOMIC DNA]</scope>
    <source>
        <strain evidence="5">CGMCC 1.12482</strain>
    </source>
</reference>
<dbReference type="PANTHER" id="PTHR11851:SF224">
    <property type="entry name" value="PROCESSING PROTEASE"/>
    <property type="match status" value="1"/>
</dbReference>
<sequence>MSAKPIPMVRWVLAVVVLVLVFALLLSKSIKPDEPAIETAAAEQAPAAESNDALPSEASTDTLPELDSLQRINLDKAPARRSLDLQHWTTDEGARVYFMQAVELPMLDVQLLFAAGASRDGTLPGLAMVTNGMLNEGIEGMDSGAIAAGFEKLGAQYDNSSHRDMALTGLRTLTAHDKLQPALDLFTRVVSQPSFPADAFERLRNQLQASLQMRLQSPGALGSEAFWAGLYPEHPYGSLPSGEPESLALLTPGILDTFHKEYYTAGNAVIAMVGNIDRAEAERIASRLSRTLPQGPAVAAVAQPDQVTSRHEHVVFNSQQTHILLGQLGISRHDPDYAALYVGNQILGGSGFGSRLMEQIREERGLSYSVSSSLVPMQAAGPFQIGMQTRNDQVELALEVIDATLEEFVSEGPTEAELIRTKRQIMGEFPLSTASNDAIVGQLGMIGFYGLPLNHMQLFLDQVEKLEVEDVRAAFQRHIDPQRRLIVTVGPEPVMAEVNALKDAEATDEVIVPDAPPESAQ</sequence>
<dbReference type="EMBL" id="BMFF01000002">
    <property type="protein sequence ID" value="GGC95521.1"/>
    <property type="molecule type" value="Genomic_DNA"/>
</dbReference>
<evidence type="ECO:0000313" key="5">
    <source>
        <dbReference type="Proteomes" id="UP000638188"/>
    </source>
</evidence>
<dbReference type="RefSeq" id="WP_150276576.1">
    <property type="nucleotide sequence ID" value="NZ_BMFF01000002.1"/>
</dbReference>
<evidence type="ECO:0000256" key="1">
    <source>
        <dbReference type="SAM" id="MobiDB-lite"/>
    </source>
</evidence>
<dbReference type="InterPro" id="IPR007863">
    <property type="entry name" value="Peptidase_M16_C"/>
</dbReference>
<dbReference type="PANTHER" id="PTHR11851">
    <property type="entry name" value="METALLOPROTEASE"/>
    <property type="match status" value="1"/>
</dbReference>
<feature type="domain" description="Peptidase M16 C-terminal" evidence="3">
    <location>
        <begin position="254"/>
        <end position="424"/>
    </location>
</feature>
<keyword evidence="5" id="KW-1185">Reference proteome</keyword>
<protein>
    <submittedName>
        <fullName evidence="4">Peptidase M16</fullName>
    </submittedName>
</protein>
<dbReference type="Proteomes" id="UP000638188">
    <property type="component" value="Unassembled WGS sequence"/>
</dbReference>
<dbReference type="InterPro" id="IPR050361">
    <property type="entry name" value="MPP/UQCRC_Complex"/>
</dbReference>
<dbReference type="Pfam" id="PF00675">
    <property type="entry name" value="Peptidase_M16"/>
    <property type="match status" value="1"/>
</dbReference>
<dbReference type="InterPro" id="IPR011765">
    <property type="entry name" value="Pept_M16_N"/>
</dbReference>
<feature type="domain" description="Peptidase M16 N-terminal" evidence="2">
    <location>
        <begin position="109"/>
        <end position="213"/>
    </location>
</feature>
<dbReference type="InterPro" id="IPR011249">
    <property type="entry name" value="Metalloenz_LuxS/M16"/>
</dbReference>
<feature type="region of interest" description="Disordered" evidence="1">
    <location>
        <begin position="40"/>
        <end position="62"/>
    </location>
</feature>
<feature type="compositionally biased region" description="Low complexity" evidence="1">
    <location>
        <begin position="40"/>
        <end position="49"/>
    </location>
</feature>
<organism evidence="4 5">
    <name type="scientific">Halopseudomonas salina</name>
    <dbReference type="NCBI Taxonomy" id="1323744"/>
    <lineage>
        <taxon>Bacteria</taxon>
        <taxon>Pseudomonadati</taxon>
        <taxon>Pseudomonadota</taxon>
        <taxon>Gammaproteobacteria</taxon>
        <taxon>Pseudomonadales</taxon>
        <taxon>Pseudomonadaceae</taxon>
        <taxon>Halopseudomonas</taxon>
    </lineage>
</organism>
<proteinExistence type="predicted"/>